<keyword evidence="1" id="KW-0732">Signal</keyword>
<protein>
    <recommendedName>
        <fullName evidence="4">Secreted protein</fullName>
    </recommendedName>
</protein>
<sequence>MRGMLGVVLELCCVVLALCSLRKRCAGGQGAEWRASGSRRESWGRKAHCERIRKYYSSSPGRLDLLPSGLTPASRSTAARRRSMCEPRAWRGEAPARLALTFVAVSSREGAGAESY</sequence>
<dbReference type="AlphaFoldDB" id="A0A2J6TBE4"/>
<feature type="signal peptide" evidence="1">
    <location>
        <begin position="1"/>
        <end position="19"/>
    </location>
</feature>
<evidence type="ECO:0000313" key="2">
    <source>
        <dbReference type="EMBL" id="PMD60341.1"/>
    </source>
</evidence>
<dbReference type="GeneID" id="36591117"/>
<reference evidence="2 3" key="1">
    <citation type="submission" date="2016-04" db="EMBL/GenBank/DDBJ databases">
        <title>A degradative enzymes factory behind the ericoid mycorrhizal symbiosis.</title>
        <authorList>
            <consortium name="DOE Joint Genome Institute"/>
            <person name="Martino E."/>
            <person name="Morin E."/>
            <person name="Grelet G."/>
            <person name="Kuo A."/>
            <person name="Kohler A."/>
            <person name="Daghino S."/>
            <person name="Barry K."/>
            <person name="Choi C."/>
            <person name="Cichocki N."/>
            <person name="Clum A."/>
            <person name="Copeland A."/>
            <person name="Hainaut M."/>
            <person name="Haridas S."/>
            <person name="Labutti K."/>
            <person name="Lindquist E."/>
            <person name="Lipzen A."/>
            <person name="Khouja H.-R."/>
            <person name="Murat C."/>
            <person name="Ohm R."/>
            <person name="Olson A."/>
            <person name="Spatafora J."/>
            <person name="Veneault-Fourrey C."/>
            <person name="Henrissat B."/>
            <person name="Grigoriev I."/>
            <person name="Martin F."/>
            <person name="Perotto S."/>
        </authorList>
    </citation>
    <scope>NUCLEOTIDE SEQUENCE [LARGE SCALE GENOMIC DNA]</scope>
    <source>
        <strain evidence="2 3">E</strain>
    </source>
</reference>
<dbReference type="Proteomes" id="UP000235371">
    <property type="component" value="Unassembled WGS sequence"/>
</dbReference>
<dbReference type="RefSeq" id="XP_024737245.1">
    <property type="nucleotide sequence ID" value="XM_024883040.1"/>
</dbReference>
<organism evidence="2 3">
    <name type="scientific">Hyaloscypha bicolor E</name>
    <dbReference type="NCBI Taxonomy" id="1095630"/>
    <lineage>
        <taxon>Eukaryota</taxon>
        <taxon>Fungi</taxon>
        <taxon>Dikarya</taxon>
        <taxon>Ascomycota</taxon>
        <taxon>Pezizomycotina</taxon>
        <taxon>Leotiomycetes</taxon>
        <taxon>Helotiales</taxon>
        <taxon>Hyaloscyphaceae</taxon>
        <taxon>Hyaloscypha</taxon>
        <taxon>Hyaloscypha bicolor</taxon>
    </lineage>
</organism>
<evidence type="ECO:0000256" key="1">
    <source>
        <dbReference type="SAM" id="SignalP"/>
    </source>
</evidence>
<dbReference type="EMBL" id="KZ613790">
    <property type="protein sequence ID" value="PMD60341.1"/>
    <property type="molecule type" value="Genomic_DNA"/>
</dbReference>
<name>A0A2J6TBE4_9HELO</name>
<evidence type="ECO:0008006" key="4">
    <source>
        <dbReference type="Google" id="ProtNLM"/>
    </source>
</evidence>
<dbReference type="InParanoid" id="A0A2J6TBE4"/>
<evidence type="ECO:0000313" key="3">
    <source>
        <dbReference type="Proteomes" id="UP000235371"/>
    </source>
</evidence>
<feature type="chain" id="PRO_5014362498" description="Secreted protein" evidence="1">
    <location>
        <begin position="20"/>
        <end position="116"/>
    </location>
</feature>
<gene>
    <name evidence="2" type="ORF">K444DRAFT_629322</name>
</gene>
<accession>A0A2J6TBE4</accession>
<proteinExistence type="predicted"/>
<keyword evidence="3" id="KW-1185">Reference proteome</keyword>